<evidence type="ECO:0000256" key="8">
    <source>
        <dbReference type="ARBA" id="ARBA00023163"/>
    </source>
</evidence>
<dbReference type="RefSeq" id="WP_251610146.1">
    <property type="nucleotide sequence ID" value="NZ_JAMQJY010000002.1"/>
</dbReference>
<evidence type="ECO:0000256" key="5">
    <source>
        <dbReference type="ARBA" id="ARBA00023015"/>
    </source>
</evidence>
<keyword evidence="12" id="KW-1185">Reference proteome</keyword>
<evidence type="ECO:0000256" key="6">
    <source>
        <dbReference type="ARBA" id="ARBA00023125"/>
    </source>
</evidence>
<dbReference type="Pfam" id="PF20714">
    <property type="entry name" value="HTH_64"/>
    <property type="match status" value="1"/>
</dbReference>
<dbReference type="PANTHER" id="PTHR45526">
    <property type="entry name" value="TRANSCRIPTIONAL REGULATORY PROTEIN DPIA"/>
    <property type="match status" value="1"/>
</dbReference>
<evidence type="ECO:0000256" key="3">
    <source>
        <dbReference type="ARBA" id="ARBA00022553"/>
    </source>
</evidence>
<dbReference type="Proteomes" id="UP001203665">
    <property type="component" value="Unassembled WGS sequence"/>
</dbReference>
<feature type="modified residue" description="4-aspartylphosphate" evidence="9">
    <location>
        <position position="53"/>
    </location>
</feature>
<dbReference type="PIRSF" id="PIRSF006171">
    <property type="entry name" value="RR_citrat_malat"/>
    <property type="match status" value="1"/>
</dbReference>
<keyword evidence="8" id="KW-0804">Transcription</keyword>
<dbReference type="InterPro" id="IPR051271">
    <property type="entry name" value="2C-system_Tx_regulators"/>
</dbReference>
<keyword evidence="4" id="KW-0902">Two-component regulatory system</keyword>
<dbReference type="SUPFAM" id="SSF52172">
    <property type="entry name" value="CheY-like"/>
    <property type="match status" value="1"/>
</dbReference>
<protein>
    <submittedName>
        <fullName evidence="11">Response regulator</fullName>
    </submittedName>
</protein>
<dbReference type="SMART" id="SM00448">
    <property type="entry name" value="REC"/>
    <property type="match status" value="1"/>
</dbReference>
<proteinExistence type="predicted"/>
<feature type="domain" description="Response regulatory" evidence="10">
    <location>
        <begin position="2"/>
        <end position="118"/>
    </location>
</feature>
<accession>A0ABT0XLZ8</accession>
<evidence type="ECO:0000256" key="4">
    <source>
        <dbReference type="ARBA" id="ARBA00023012"/>
    </source>
</evidence>
<organism evidence="11 12">
    <name type="scientific">Alkalicoccobacillus plakortidis</name>
    <dbReference type="NCBI Taxonomy" id="444060"/>
    <lineage>
        <taxon>Bacteria</taxon>
        <taxon>Bacillati</taxon>
        <taxon>Bacillota</taxon>
        <taxon>Bacilli</taxon>
        <taxon>Bacillales</taxon>
        <taxon>Bacillaceae</taxon>
        <taxon>Alkalicoccobacillus</taxon>
    </lineage>
</organism>
<dbReference type="EMBL" id="JAMQJY010000002">
    <property type="protein sequence ID" value="MCM2676936.1"/>
    <property type="molecule type" value="Genomic_DNA"/>
</dbReference>
<evidence type="ECO:0000313" key="12">
    <source>
        <dbReference type="Proteomes" id="UP001203665"/>
    </source>
</evidence>
<dbReference type="InterPro" id="IPR024187">
    <property type="entry name" value="Sig_transdc_resp-reg_cit/mal"/>
</dbReference>
<keyword evidence="6" id="KW-0238">DNA-binding</keyword>
<comment type="caution">
    <text evidence="11">The sequence shown here is derived from an EMBL/GenBank/DDBJ whole genome shotgun (WGS) entry which is preliminary data.</text>
</comment>
<dbReference type="Gene3D" id="3.40.50.2300">
    <property type="match status" value="1"/>
</dbReference>
<dbReference type="PROSITE" id="PS50110">
    <property type="entry name" value="RESPONSE_REGULATORY"/>
    <property type="match status" value="1"/>
</dbReference>
<evidence type="ECO:0000256" key="2">
    <source>
        <dbReference type="ARBA" id="ARBA00022490"/>
    </source>
</evidence>
<dbReference type="PANTHER" id="PTHR45526:SF6">
    <property type="entry name" value="TRANSCRIPTIONAL REGULATORY PROTEIN CITT"/>
    <property type="match status" value="1"/>
</dbReference>
<evidence type="ECO:0000313" key="11">
    <source>
        <dbReference type="EMBL" id="MCM2676936.1"/>
    </source>
</evidence>
<name>A0ABT0XLZ8_9BACI</name>
<evidence type="ECO:0000256" key="1">
    <source>
        <dbReference type="ARBA" id="ARBA00004496"/>
    </source>
</evidence>
<keyword evidence="7" id="KW-0010">Activator</keyword>
<keyword evidence="5" id="KW-0805">Transcription regulation</keyword>
<keyword evidence="2" id="KW-0963">Cytoplasm</keyword>
<dbReference type="Pfam" id="PF00072">
    <property type="entry name" value="Response_reg"/>
    <property type="match status" value="1"/>
</dbReference>
<dbReference type="InterPro" id="IPR011006">
    <property type="entry name" value="CheY-like_superfamily"/>
</dbReference>
<dbReference type="InterPro" id="IPR048714">
    <property type="entry name" value="DpiA-like_HTH"/>
</dbReference>
<evidence type="ECO:0000259" key="10">
    <source>
        <dbReference type="PROSITE" id="PS50110"/>
    </source>
</evidence>
<evidence type="ECO:0000256" key="7">
    <source>
        <dbReference type="ARBA" id="ARBA00023159"/>
    </source>
</evidence>
<reference evidence="11" key="1">
    <citation type="submission" date="2022-06" db="EMBL/GenBank/DDBJ databases">
        <title>Alkalicoccobacillus porphyridii sp. nov., isolated from a marine red alga, Porphyridium purpureum and reclassification of Shouchella plakortidis and Shouchella gibsonii as Alkalicoccobacillus plakortidis comb. nov. and Alkalicoccobacillus gibsonii comb. nov.</title>
        <authorList>
            <person name="Kim K.H."/>
            <person name="Lee J.K."/>
            <person name="Han D.M."/>
            <person name="Baek J.H."/>
            <person name="Jeon C.O."/>
        </authorList>
    </citation>
    <scope>NUCLEOTIDE SEQUENCE</scope>
    <source>
        <strain evidence="11">DSM 19153</strain>
    </source>
</reference>
<sequence>MKVLIAEDDFRVAGIHQEFIRQIAGVEVIEKATTAAETISFLKEKTPDILLLDIYMPDQQGTELLAVIRKVQPNITIIVITATTERAVFRKAYQYGVTDFLIKPITFERFEHAISKARSRHMFLQAEEQISQEDADRFFAYTEADGRESSLPKGIDPITLDKVKALLKNIDGGITADAMSESLGASRTTSRRYLEYLITIKEARAELEYGLVGRPERLYHKRARKTMH</sequence>
<dbReference type="InterPro" id="IPR001789">
    <property type="entry name" value="Sig_transdc_resp-reg_receiver"/>
</dbReference>
<comment type="subcellular location">
    <subcellularLocation>
        <location evidence="1">Cytoplasm</location>
    </subcellularLocation>
</comment>
<evidence type="ECO:0000256" key="9">
    <source>
        <dbReference type="PROSITE-ProRule" id="PRU00169"/>
    </source>
</evidence>
<keyword evidence="3 9" id="KW-0597">Phosphoprotein</keyword>
<gene>
    <name evidence="11" type="ORF">NDM98_16800</name>
</gene>